<feature type="region of interest" description="Disordered" evidence="7">
    <location>
        <begin position="181"/>
        <end position="200"/>
    </location>
</feature>
<dbReference type="PANTHER" id="PTHR31064">
    <property type="entry name" value="POTASSIUM TRANSPORT PROTEIN DDB_G0292412-RELATED"/>
    <property type="match status" value="1"/>
</dbReference>
<evidence type="ECO:0000256" key="4">
    <source>
        <dbReference type="ARBA" id="ARBA00022989"/>
    </source>
</evidence>
<dbReference type="Proteomes" id="UP000193218">
    <property type="component" value="Unassembled WGS sequence"/>
</dbReference>
<dbReference type="InParanoid" id="A0A1Y1U7Z8"/>
<evidence type="ECO:0000256" key="3">
    <source>
        <dbReference type="ARBA" id="ARBA00022692"/>
    </source>
</evidence>
<feature type="transmembrane region" description="Helical" evidence="8">
    <location>
        <begin position="16"/>
        <end position="37"/>
    </location>
</feature>
<protein>
    <submittedName>
        <fullName evidence="9">Cation transport protein-domain-containing protein</fullName>
    </submittedName>
</protein>
<keyword evidence="10" id="KW-1185">Reference proteome</keyword>
<feature type="compositionally biased region" description="Polar residues" evidence="7">
    <location>
        <begin position="219"/>
        <end position="228"/>
    </location>
</feature>
<keyword evidence="3 8" id="KW-0812">Transmembrane</keyword>
<feature type="transmembrane region" description="Helical" evidence="8">
    <location>
        <begin position="88"/>
        <end position="109"/>
    </location>
</feature>
<feature type="transmembrane region" description="Helical" evidence="8">
    <location>
        <begin position="650"/>
        <end position="676"/>
    </location>
</feature>
<dbReference type="STRING" id="4999.A0A1Y1U7Z8"/>
<evidence type="ECO:0000256" key="7">
    <source>
        <dbReference type="SAM" id="MobiDB-lite"/>
    </source>
</evidence>
<dbReference type="AlphaFoldDB" id="A0A1Y1U7Z8"/>
<dbReference type="OrthoDB" id="9999863at2759"/>
<feature type="transmembrane region" description="Helical" evidence="8">
    <location>
        <begin position="509"/>
        <end position="528"/>
    </location>
</feature>
<feature type="compositionally biased region" description="Basic and acidic residues" evidence="7">
    <location>
        <begin position="265"/>
        <end position="293"/>
    </location>
</feature>
<accession>A0A1Y1U7Z8</accession>
<dbReference type="InterPro" id="IPR003445">
    <property type="entry name" value="Cat_transpt"/>
</dbReference>
<feature type="transmembrane region" description="Helical" evidence="8">
    <location>
        <begin position="602"/>
        <end position="629"/>
    </location>
</feature>
<feature type="region of interest" description="Disordered" evidence="7">
    <location>
        <begin position="211"/>
        <end position="293"/>
    </location>
</feature>
<dbReference type="GO" id="GO:0005886">
    <property type="term" value="C:plasma membrane"/>
    <property type="evidence" value="ECO:0007669"/>
    <property type="project" value="TreeGrafter"/>
</dbReference>
<keyword evidence="5" id="KW-0406">Ion transport</keyword>
<dbReference type="GO" id="GO:1990573">
    <property type="term" value="P:potassium ion import across plasma membrane"/>
    <property type="evidence" value="ECO:0007669"/>
    <property type="project" value="TreeGrafter"/>
</dbReference>
<keyword evidence="6 8" id="KW-0472">Membrane</keyword>
<dbReference type="EMBL" id="NBSH01000015">
    <property type="protein sequence ID" value="ORX34133.1"/>
    <property type="molecule type" value="Genomic_DNA"/>
</dbReference>
<dbReference type="GO" id="GO:0140107">
    <property type="term" value="F:high-affinity potassium ion transmembrane transporter activity"/>
    <property type="evidence" value="ECO:0007669"/>
    <property type="project" value="TreeGrafter"/>
</dbReference>
<dbReference type="PANTHER" id="PTHR31064:SF30">
    <property type="entry name" value="HIGH-AFFINITY POTASSIUM TRANSPORT PROTEIN-RELATED"/>
    <property type="match status" value="1"/>
</dbReference>
<dbReference type="InterPro" id="IPR051143">
    <property type="entry name" value="TrkH_K-transport"/>
</dbReference>
<name>A0A1Y1U7Z8_9TREE</name>
<evidence type="ECO:0000313" key="10">
    <source>
        <dbReference type="Proteomes" id="UP000193218"/>
    </source>
</evidence>
<sequence>MPRRITWQGINEHLNFFRYHVILFTFVPIVAACIFYAANGTATGNANSPDVGIQKVLFIDSLFLCYSAMTVTGLVTVNLSAVHPFQQVILLVLFVCGDLTFVSYIMVLIRKRFIRVHCEEALRNTNSLKPSRTGTLLRRASTLPISGFRSNLRHRFKGGKINISGPTDGHAVSRVIEDNHPRTMTHPEDSPMSPPRRDSRLASFASQHDLGAAQLPTIGESTQGSSSVSDERKSSIQSPPPEQQDVHQNHHPGHIAFDSPSNAQYRDRQLLRERTRTMTMDRRRSMSMDRTRTTTMERHPTITLDRAMTTRLDSHNHIPFASPQNLGRMPKPIPLHIPRGDRNMNTGYGGFSYPPYLLSYLIPKRFRDKIWRTVSGHQERNTLLMHPTIAPEGISQGGRTVEVNPVVEDSFGAMVRAKVARWMPDGMEHLVIGRNSRFFTEELDRDAIDQLGGVEYRALRMLSYFLPLYIMLIQIIPFAIIAIYLTSVSDWDYVFQMQKGAQDVTVDKTWFSFYLTASAFSGCGMSLLDQSMVPLNHTYCVLYCLLFVIILGNHALPMMLRLLVWIACKMTREGSEMNQTLHFLLDHPRRCYLYLFPSQQTWYLTFVFVAFMGVEIFGYLVLDIGLSVLEMSPFQRFSDSFFQSASVRATGFAIIGISNLAPAVLFLYVILMYVAIYPIALSVRATNVYEERSLGVFEDHSDLKAENEPAFRGRKSEVFGKYLWWHMRRQLAFDIWPLAVAIFTIACFERGKLLDPNRSAYFDIFRIIFECTSAYSTIGLSMGTPNNNFSFAGEFGTCSKLVVILVMLRGRHRGLPLAIDRAIILPHEYQQIGKKDPAPASAQPGQNGSHGESNEPPDHTVQSQV</sequence>
<feature type="region of interest" description="Disordered" evidence="7">
    <location>
        <begin position="833"/>
        <end position="865"/>
    </location>
</feature>
<feature type="transmembrane region" description="Helical" evidence="8">
    <location>
        <begin position="540"/>
        <end position="567"/>
    </location>
</feature>
<keyword evidence="4 8" id="KW-1133">Transmembrane helix</keyword>
<feature type="transmembrane region" description="Helical" evidence="8">
    <location>
        <begin position="57"/>
        <end position="82"/>
    </location>
</feature>
<feature type="transmembrane region" description="Helical" evidence="8">
    <location>
        <begin position="466"/>
        <end position="489"/>
    </location>
</feature>
<organism evidence="9 10">
    <name type="scientific">Kockovaella imperatae</name>
    <dbReference type="NCBI Taxonomy" id="4999"/>
    <lineage>
        <taxon>Eukaryota</taxon>
        <taxon>Fungi</taxon>
        <taxon>Dikarya</taxon>
        <taxon>Basidiomycota</taxon>
        <taxon>Agaricomycotina</taxon>
        <taxon>Tremellomycetes</taxon>
        <taxon>Tremellales</taxon>
        <taxon>Cuniculitremaceae</taxon>
        <taxon>Kockovaella</taxon>
    </lineage>
</organism>
<dbReference type="GeneID" id="33558741"/>
<evidence type="ECO:0000256" key="2">
    <source>
        <dbReference type="ARBA" id="ARBA00022448"/>
    </source>
</evidence>
<evidence type="ECO:0000256" key="1">
    <source>
        <dbReference type="ARBA" id="ARBA00004141"/>
    </source>
</evidence>
<evidence type="ECO:0000313" key="9">
    <source>
        <dbReference type="EMBL" id="ORX34133.1"/>
    </source>
</evidence>
<gene>
    <name evidence="9" type="ORF">BD324DRAFT_636760</name>
</gene>
<comment type="subcellular location">
    <subcellularLocation>
        <location evidence="1">Membrane</location>
        <topology evidence="1">Multi-pass membrane protein</topology>
    </subcellularLocation>
</comment>
<dbReference type="RefSeq" id="XP_021868411.1">
    <property type="nucleotide sequence ID" value="XM_022016932.1"/>
</dbReference>
<reference evidence="9 10" key="1">
    <citation type="submission" date="2017-03" db="EMBL/GenBank/DDBJ databases">
        <title>Widespread Adenine N6-methylation of Active Genes in Fungi.</title>
        <authorList>
            <consortium name="DOE Joint Genome Institute"/>
            <person name="Mondo S.J."/>
            <person name="Dannebaum R.O."/>
            <person name="Kuo R.C."/>
            <person name="Louie K.B."/>
            <person name="Bewick A.J."/>
            <person name="Labutti K."/>
            <person name="Haridas S."/>
            <person name="Kuo A."/>
            <person name="Salamov A."/>
            <person name="Ahrendt S.R."/>
            <person name="Lau R."/>
            <person name="Bowen B.P."/>
            <person name="Lipzen A."/>
            <person name="Sullivan W."/>
            <person name="Andreopoulos W.B."/>
            <person name="Clum A."/>
            <person name="Lindquist E."/>
            <person name="Daum C."/>
            <person name="Northen T.R."/>
            <person name="Ramamoorthy G."/>
            <person name="Schmitz R.J."/>
            <person name="Gryganskyi A."/>
            <person name="Culley D."/>
            <person name="Magnuson J."/>
            <person name="James T.Y."/>
            <person name="O'Malley M.A."/>
            <person name="Stajich J.E."/>
            <person name="Spatafora J.W."/>
            <person name="Visel A."/>
            <person name="Grigoriev I.V."/>
        </authorList>
    </citation>
    <scope>NUCLEOTIDE SEQUENCE [LARGE SCALE GENOMIC DNA]</scope>
    <source>
        <strain evidence="9 10">NRRL Y-17943</strain>
    </source>
</reference>
<proteinExistence type="predicted"/>
<dbReference type="Pfam" id="PF02386">
    <property type="entry name" value="TrkH"/>
    <property type="match status" value="1"/>
</dbReference>
<evidence type="ECO:0000256" key="5">
    <source>
        <dbReference type="ARBA" id="ARBA00023065"/>
    </source>
</evidence>
<dbReference type="GO" id="GO:0030007">
    <property type="term" value="P:intracellular potassium ion homeostasis"/>
    <property type="evidence" value="ECO:0007669"/>
    <property type="project" value="TreeGrafter"/>
</dbReference>
<evidence type="ECO:0000256" key="8">
    <source>
        <dbReference type="SAM" id="Phobius"/>
    </source>
</evidence>
<evidence type="ECO:0000256" key="6">
    <source>
        <dbReference type="ARBA" id="ARBA00023136"/>
    </source>
</evidence>
<comment type="caution">
    <text evidence="9">The sequence shown here is derived from an EMBL/GenBank/DDBJ whole genome shotgun (WGS) entry which is preliminary data.</text>
</comment>
<keyword evidence="2" id="KW-0813">Transport</keyword>
<dbReference type="PROSITE" id="PS51257">
    <property type="entry name" value="PROKAR_LIPOPROTEIN"/>
    <property type="match status" value="1"/>
</dbReference>